<comment type="caution">
    <text evidence="1">The sequence shown here is derived from an EMBL/GenBank/DDBJ whole genome shotgun (WGS) entry which is preliminary data.</text>
</comment>
<dbReference type="EMBL" id="JAPDGR010000210">
    <property type="protein sequence ID" value="KAJ2993564.1"/>
    <property type="molecule type" value="Genomic_DNA"/>
</dbReference>
<reference evidence="1" key="1">
    <citation type="submission" date="2022-10" db="EMBL/GenBank/DDBJ databases">
        <title>Genome Sequence of Xylaria curta.</title>
        <authorList>
            <person name="Buettner E."/>
        </authorList>
    </citation>
    <scope>NUCLEOTIDE SEQUENCE</scope>
    <source>
        <strain evidence="1">Babe10</strain>
    </source>
</reference>
<evidence type="ECO:0000313" key="2">
    <source>
        <dbReference type="Proteomes" id="UP001143856"/>
    </source>
</evidence>
<organism evidence="1 2">
    <name type="scientific">Xylaria curta</name>
    <dbReference type="NCBI Taxonomy" id="42375"/>
    <lineage>
        <taxon>Eukaryota</taxon>
        <taxon>Fungi</taxon>
        <taxon>Dikarya</taxon>
        <taxon>Ascomycota</taxon>
        <taxon>Pezizomycotina</taxon>
        <taxon>Sordariomycetes</taxon>
        <taxon>Xylariomycetidae</taxon>
        <taxon>Xylariales</taxon>
        <taxon>Xylariaceae</taxon>
        <taxon>Xylaria</taxon>
    </lineage>
</organism>
<accession>A0ACC1PKB6</accession>
<sequence length="92" mass="9929">MQFATATLFLFAAMGALAIPAESNPNGVDVRDDANILIKYDGTCDKEKNECKYKSQGGGTAFVKCPTFANKRCTKDGNKCTYDSVDKSVTCD</sequence>
<proteinExistence type="predicted"/>
<gene>
    <name evidence="1" type="ORF">NUW58_g1805</name>
</gene>
<name>A0ACC1PKB6_9PEZI</name>
<dbReference type="Proteomes" id="UP001143856">
    <property type="component" value="Unassembled WGS sequence"/>
</dbReference>
<evidence type="ECO:0000313" key="1">
    <source>
        <dbReference type="EMBL" id="KAJ2993564.1"/>
    </source>
</evidence>
<keyword evidence="2" id="KW-1185">Reference proteome</keyword>
<protein>
    <submittedName>
        <fullName evidence="1">Uncharacterized protein</fullName>
    </submittedName>
</protein>